<feature type="domain" description="Major facilitator superfamily (MFS) profile" evidence="9">
    <location>
        <begin position="14"/>
        <end position="390"/>
    </location>
</feature>
<dbReference type="AlphaFoldDB" id="A0A317CAX2"/>
<organism evidence="10 11">
    <name type="scientific">Leucothrix arctica</name>
    <dbReference type="NCBI Taxonomy" id="1481894"/>
    <lineage>
        <taxon>Bacteria</taxon>
        <taxon>Pseudomonadati</taxon>
        <taxon>Pseudomonadota</taxon>
        <taxon>Gammaproteobacteria</taxon>
        <taxon>Thiotrichales</taxon>
        <taxon>Thiotrichaceae</taxon>
        <taxon>Leucothrix</taxon>
    </lineage>
</organism>
<dbReference type="GO" id="GO:0030395">
    <property type="term" value="F:lactose binding"/>
    <property type="evidence" value="ECO:0007669"/>
    <property type="project" value="TreeGrafter"/>
</dbReference>
<dbReference type="Pfam" id="PF12832">
    <property type="entry name" value="MFS_1_like"/>
    <property type="match status" value="1"/>
</dbReference>
<evidence type="ECO:0000256" key="2">
    <source>
        <dbReference type="ARBA" id="ARBA00022448"/>
    </source>
</evidence>
<feature type="transmembrane region" description="Helical" evidence="8">
    <location>
        <begin position="368"/>
        <end position="386"/>
    </location>
</feature>
<dbReference type="Proteomes" id="UP000245506">
    <property type="component" value="Unassembled WGS sequence"/>
</dbReference>
<comment type="subcellular location">
    <subcellularLocation>
        <location evidence="1">Cell inner membrane</location>
        <topology evidence="1">Multi-pass membrane protein</topology>
    </subcellularLocation>
</comment>
<dbReference type="GO" id="GO:0015528">
    <property type="term" value="F:lactose:proton symporter activity"/>
    <property type="evidence" value="ECO:0007669"/>
    <property type="project" value="TreeGrafter"/>
</dbReference>
<evidence type="ECO:0000256" key="5">
    <source>
        <dbReference type="ARBA" id="ARBA00022692"/>
    </source>
</evidence>
<evidence type="ECO:0000256" key="3">
    <source>
        <dbReference type="ARBA" id="ARBA00022475"/>
    </source>
</evidence>
<dbReference type="SUPFAM" id="SSF103473">
    <property type="entry name" value="MFS general substrate transporter"/>
    <property type="match status" value="1"/>
</dbReference>
<feature type="transmembrane region" description="Helical" evidence="8">
    <location>
        <begin position="82"/>
        <end position="99"/>
    </location>
</feature>
<proteinExistence type="predicted"/>
<feature type="transmembrane region" description="Helical" evidence="8">
    <location>
        <begin position="301"/>
        <end position="324"/>
    </location>
</feature>
<dbReference type="InterPro" id="IPR024989">
    <property type="entry name" value="MFS_assoc_dom"/>
</dbReference>
<feature type="transmembrane region" description="Helical" evidence="8">
    <location>
        <begin position="105"/>
        <end position="121"/>
    </location>
</feature>
<evidence type="ECO:0000256" key="7">
    <source>
        <dbReference type="ARBA" id="ARBA00023136"/>
    </source>
</evidence>
<protein>
    <submittedName>
        <fullName evidence="10">MFS transporter</fullName>
    </submittedName>
</protein>
<evidence type="ECO:0000256" key="4">
    <source>
        <dbReference type="ARBA" id="ARBA00022519"/>
    </source>
</evidence>
<dbReference type="NCBIfam" id="NF037955">
    <property type="entry name" value="mfs"/>
    <property type="match status" value="1"/>
</dbReference>
<feature type="transmembrane region" description="Helical" evidence="8">
    <location>
        <begin position="244"/>
        <end position="264"/>
    </location>
</feature>
<comment type="caution">
    <text evidence="10">The sequence shown here is derived from an EMBL/GenBank/DDBJ whole genome shotgun (WGS) entry which is preliminary data.</text>
</comment>
<keyword evidence="3" id="KW-1003">Cell membrane</keyword>
<dbReference type="RefSeq" id="WP_109823696.1">
    <property type="nucleotide sequence ID" value="NZ_QGKL01000033.1"/>
</dbReference>
<evidence type="ECO:0000256" key="6">
    <source>
        <dbReference type="ARBA" id="ARBA00022989"/>
    </source>
</evidence>
<accession>A0A317CAX2</accession>
<evidence type="ECO:0000259" key="9">
    <source>
        <dbReference type="PROSITE" id="PS50850"/>
    </source>
</evidence>
<feature type="transmembrane region" description="Helical" evidence="8">
    <location>
        <begin position="142"/>
        <end position="161"/>
    </location>
</feature>
<keyword evidence="7 8" id="KW-0472">Membrane</keyword>
<keyword evidence="5 8" id="KW-0812">Transmembrane</keyword>
<keyword evidence="11" id="KW-1185">Reference proteome</keyword>
<dbReference type="PIRSF" id="PIRSF004925">
    <property type="entry name" value="HcaT"/>
    <property type="match status" value="1"/>
</dbReference>
<dbReference type="PANTHER" id="PTHR23522">
    <property type="entry name" value="BLL5896 PROTEIN"/>
    <property type="match status" value="1"/>
</dbReference>
<evidence type="ECO:0000313" key="10">
    <source>
        <dbReference type="EMBL" id="PWQ95517.1"/>
    </source>
</evidence>
<dbReference type="OrthoDB" id="9150135at2"/>
<name>A0A317CAX2_9GAMM</name>
<feature type="transmembrane region" description="Helical" evidence="8">
    <location>
        <begin position="167"/>
        <end position="188"/>
    </location>
</feature>
<feature type="transmembrane region" description="Helical" evidence="8">
    <location>
        <begin position="20"/>
        <end position="39"/>
    </location>
</feature>
<evidence type="ECO:0000313" key="11">
    <source>
        <dbReference type="Proteomes" id="UP000245506"/>
    </source>
</evidence>
<dbReference type="InterPro" id="IPR026032">
    <property type="entry name" value="HcaT-like"/>
</dbReference>
<dbReference type="EMBL" id="QGKL01000033">
    <property type="protein sequence ID" value="PWQ95517.1"/>
    <property type="molecule type" value="Genomic_DNA"/>
</dbReference>
<gene>
    <name evidence="10" type="ORF">DKT75_12085</name>
</gene>
<dbReference type="PROSITE" id="PS50850">
    <property type="entry name" value="MFS"/>
    <property type="match status" value="1"/>
</dbReference>
<reference evidence="10 11" key="1">
    <citation type="submission" date="2018-05" db="EMBL/GenBank/DDBJ databases">
        <title>Leucothrix arctica sp. nov., isolated from Arctic seawater.</title>
        <authorList>
            <person name="Choi A."/>
            <person name="Baek K."/>
        </authorList>
    </citation>
    <scope>NUCLEOTIDE SEQUENCE [LARGE SCALE GENOMIC DNA]</scope>
    <source>
        <strain evidence="10 11">IMCC9719</strain>
    </source>
</reference>
<evidence type="ECO:0000256" key="1">
    <source>
        <dbReference type="ARBA" id="ARBA00004429"/>
    </source>
</evidence>
<dbReference type="InterPro" id="IPR036259">
    <property type="entry name" value="MFS_trans_sf"/>
</dbReference>
<keyword evidence="4" id="KW-0997">Cell inner membrane</keyword>
<dbReference type="PANTHER" id="PTHR23522:SF10">
    <property type="entry name" value="3-PHENYLPROPIONIC ACID TRANSPORTER-RELATED"/>
    <property type="match status" value="1"/>
</dbReference>
<feature type="transmembrane region" description="Helical" evidence="8">
    <location>
        <begin position="209"/>
        <end position="232"/>
    </location>
</feature>
<sequence length="393" mass="44351">MEPIAPNQISQRSLYSRLSLFYFFYYGALGVFVPYWTVYLKEEGGFSSAEIGELMAVFMLTKMISPFIWGWLTDLNGSRVRMIRLACLLTIPLFATVYFSSGYWSMFMAIFMFSFFWNASMPQFEALTLNHLGAQSSRYSQIRLWGSIGFVVLTLLVPMLIEASDESRVVDAMLVTFVLLWFVAWLVPDKAQVVKEESERSLWSVVKKPVVWVFLLACMLQTASHGTYYTFFSIYLDDHGYSRLFTGWMWALGVAAEVVLFIFLHRIIPVFGVSRLFIIALFLTVIRWVLLGAMVDSMIALVISQLLHAVTFGLFHVTAIQLIHHHFTGRLQGRGQALYAGLNAGLGGAIGGLLSGYAWDDLGNENTFYISAAMSTVAGVLSWIYVREAVEKA</sequence>
<keyword evidence="2" id="KW-0813">Transport</keyword>
<feature type="transmembrane region" description="Helical" evidence="8">
    <location>
        <begin position="51"/>
        <end position="70"/>
    </location>
</feature>
<feature type="transmembrane region" description="Helical" evidence="8">
    <location>
        <begin position="336"/>
        <end position="356"/>
    </location>
</feature>
<evidence type="ECO:0000256" key="8">
    <source>
        <dbReference type="SAM" id="Phobius"/>
    </source>
</evidence>
<dbReference type="Gene3D" id="1.20.1250.20">
    <property type="entry name" value="MFS general substrate transporter like domains"/>
    <property type="match status" value="2"/>
</dbReference>
<dbReference type="GO" id="GO:0005886">
    <property type="term" value="C:plasma membrane"/>
    <property type="evidence" value="ECO:0007669"/>
    <property type="project" value="UniProtKB-SubCell"/>
</dbReference>
<dbReference type="InterPro" id="IPR020846">
    <property type="entry name" value="MFS_dom"/>
</dbReference>
<keyword evidence="6 8" id="KW-1133">Transmembrane helix</keyword>
<feature type="transmembrane region" description="Helical" evidence="8">
    <location>
        <begin position="276"/>
        <end position="295"/>
    </location>
</feature>